<keyword evidence="1" id="KW-0175">Coiled coil</keyword>
<dbReference type="PANTHER" id="PTHR33055">
    <property type="entry name" value="TRANSPOSASE FOR INSERTION SEQUENCE ELEMENT IS1111A"/>
    <property type="match status" value="1"/>
</dbReference>
<evidence type="ECO:0000313" key="5">
    <source>
        <dbReference type="EMBL" id="AYN68823.1"/>
    </source>
</evidence>
<evidence type="ECO:0000259" key="2">
    <source>
        <dbReference type="Pfam" id="PF01548"/>
    </source>
</evidence>
<organism evidence="5 6">
    <name type="scientific">Euzebyella marina</name>
    <dbReference type="NCBI Taxonomy" id="1761453"/>
    <lineage>
        <taxon>Bacteria</taxon>
        <taxon>Pseudomonadati</taxon>
        <taxon>Bacteroidota</taxon>
        <taxon>Flavobacteriia</taxon>
        <taxon>Flavobacteriales</taxon>
        <taxon>Flavobacteriaceae</taxon>
        <taxon>Euzebyella</taxon>
    </lineage>
</organism>
<proteinExistence type="predicted"/>
<keyword evidence="6" id="KW-1185">Reference proteome</keyword>
<dbReference type="InterPro" id="IPR003346">
    <property type="entry name" value="Transposase_20"/>
</dbReference>
<dbReference type="PANTHER" id="PTHR33055:SF13">
    <property type="entry name" value="TRANSPOSASE"/>
    <property type="match status" value="1"/>
</dbReference>
<feature type="domain" description="Transposase IS110-like N-terminal" evidence="2">
    <location>
        <begin position="30"/>
        <end position="180"/>
    </location>
</feature>
<dbReference type="InterPro" id="IPR002525">
    <property type="entry name" value="Transp_IS110-like_N"/>
</dbReference>
<dbReference type="GO" id="GO:0004803">
    <property type="term" value="F:transposase activity"/>
    <property type="evidence" value="ECO:0007669"/>
    <property type="project" value="InterPro"/>
</dbReference>
<evidence type="ECO:0000313" key="6">
    <source>
        <dbReference type="Proteomes" id="UP000276309"/>
    </source>
</evidence>
<evidence type="ECO:0000256" key="1">
    <source>
        <dbReference type="SAM" id="Coils"/>
    </source>
</evidence>
<sequence>MEAESNASKDGKEDCSLKNDVMAKRLKQSLGIDVSKLSLSLSLGFLTDKLEKEFMSHPDVPNDLSGYRELLKWLKRSVDGPVELVVVMEATGVYHQGIAHYLYSHGYTVCVMQSGRVKRYAQSLDQRSKTDALDSKMLSMLGIERSIRPWRPPSEELQELKALSRERSSLLKDRVTETNRQGAIDSGVHGSTKAVKRHRDRLKLLNGQIEMIEAEMKEIVSKNEALERKIGFIMSIPGISFISAATVVGETLGFESMTNAKQLTSYAGYDVVLRESGNFKGKTVISKKGNSHIRAVLHMPSMTCVRCNPTLKRFYNRLKPNKAKPLVALIAVQRKLLILMYTLWKNEEVYDAAYETKKQQKHEAIAAQDNNLINQLVS</sequence>
<dbReference type="KEGG" id="emar:D1013_16265"/>
<dbReference type="KEGG" id="emar:D1013_13685"/>
<dbReference type="Pfam" id="PF02371">
    <property type="entry name" value="Transposase_20"/>
    <property type="match status" value="1"/>
</dbReference>
<accession>A0A3G2L9C6</accession>
<dbReference type="Proteomes" id="UP000276309">
    <property type="component" value="Chromosome"/>
</dbReference>
<gene>
    <name evidence="4" type="ORF">D1013_13685</name>
    <name evidence="5" type="ORF">D1013_16265</name>
</gene>
<dbReference type="EMBL" id="CP032050">
    <property type="protein sequence ID" value="AYN68823.1"/>
    <property type="molecule type" value="Genomic_DNA"/>
</dbReference>
<dbReference type="RefSeq" id="WP_121849366.1">
    <property type="nucleotide sequence ID" value="NZ_CP032050.1"/>
</dbReference>
<protein>
    <submittedName>
        <fullName evidence="5">IS110 family transposase</fullName>
    </submittedName>
</protein>
<dbReference type="OrthoDB" id="964423at2"/>
<dbReference type="InterPro" id="IPR047650">
    <property type="entry name" value="Transpos_IS110"/>
</dbReference>
<name>A0A3G2L9C6_9FLAO</name>
<dbReference type="EMBL" id="CP032050">
    <property type="protein sequence ID" value="AYN68353.1"/>
    <property type="molecule type" value="Genomic_DNA"/>
</dbReference>
<dbReference type="GO" id="GO:0006313">
    <property type="term" value="P:DNA transposition"/>
    <property type="evidence" value="ECO:0007669"/>
    <property type="project" value="InterPro"/>
</dbReference>
<dbReference type="AlphaFoldDB" id="A0A3G2L9C6"/>
<evidence type="ECO:0000259" key="3">
    <source>
        <dbReference type="Pfam" id="PF02371"/>
    </source>
</evidence>
<evidence type="ECO:0000313" key="4">
    <source>
        <dbReference type="EMBL" id="AYN68353.1"/>
    </source>
</evidence>
<feature type="domain" description="Transposase IS116/IS110/IS902 C-terminal" evidence="3">
    <location>
        <begin position="233"/>
        <end position="315"/>
    </location>
</feature>
<dbReference type="Pfam" id="PF01548">
    <property type="entry name" value="DEDD_Tnp_IS110"/>
    <property type="match status" value="1"/>
</dbReference>
<reference evidence="5 6" key="1">
    <citation type="submission" date="2018-08" db="EMBL/GenBank/DDBJ databases">
        <title>The reduced genetic potential of extracellular carbohydrate catabolism in Euzebyella marina RN62, a Flavobacteriia bacterium isolated from the hadal water.</title>
        <authorList>
            <person name="Xue C."/>
        </authorList>
    </citation>
    <scope>NUCLEOTIDE SEQUENCE [LARGE SCALE GENOMIC DNA]</scope>
    <source>
        <strain evidence="5 6">RN62</strain>
    </source>
</reference>
<dbReference type="GO" id="GO:0003677">
    <property type="term" value="F:DNA binding"/>
    <property type="evidence" value="ECO:0007669"/>
    <property type="project" value="InterPro"/>
</dbReference>
<dbReference type="NCBIfam" id="NF033542">
    <property type="entry name" value="transpos_IS110"/>
    <property type="match status" value="1"/>
</dbReference>
<feature type="coiled-coil region" evidence="1">
    <location>
        <begin position="195"/>
        <end position="229"/>
    </location>
</feature>